<dbReference type="Pfam" id="PF03789">
    <property type="entry name" value="ELK"/>
    <property type="match status" value="1"/>
</dbReference>
<comment type="similarity">
    <text evidence="5">Belongs to the TALE/KNOX homeobox family.</text>
</comment>
<name>A0ABC8Y300_9POAL</name>
<dbReference type="InterPro" id="IPR005541">
    <property type="entry name" value="KNOX2"/>
</dbReference>
<evidence type="ECO:0000256" key="3">
    <source>
        <dbReference type="ARBA" id="ARBA00023155"/>
    </source>
</evidence>
<evidence type="ECO:0000256" key="6">
    <source>
        <dbReference type="SAM" id="MobiDB-lite"/>
    </source>
</evidence>
<protein>
    <recommendedName>
        <fullName evidence="7">ELK domain-containing protein</fullName>
    </recommendedName>
</protein>
<dbReference type="SMART" id="SM01255">
    <property type="entry name" value="KNOX1"/>
    <property type="match status" value="1"/>
</dbReference>
<comment type="subcellular location">
    <subcellularLocation>
        <location evidence="1 5">Nucleus</location>
    </subcellularLocation>
</comment>
<evidence type="ECO:0000313" key="9">
    <source>
        <dbReference type="Proteomes" id="UP001497457"/>
    </source>
</evidence>
<feature type="region of interest" description="Disordered" evidence="6">
    <location>
        <begin position="1"/>
        <end position="56"/>
    </location>
</feature>
<keyword evidence="9" id="KW-1185">Reference proteome</keyword>
<evidence type="ECO:0000256" key="1">
    <source>
        <dbReference type="ARBA" id="ARBA00004123"/>
    </source>
</evidence>
<dbReference type="Pfam" id="PF03790">
    <property type="entry name" value="KNOX1"/>
    <property type="match status" value="1"/>
</dbReference>
<evidence type="ECO:0000256" key="5">
    <source>
        <dbReference type="PROSITE-ProRule" id="PRU00559"/>
    </source>
</evidence>
<evidence type="ECO:0000256" key="4">
    <source>
        <dbReference type="ARBA" id="ARBA00023242"/>
    </source>
</evidence>
<dbReference type="EMBL" id="OZ075125">
    <property type="protein sequence ID" value="CAL4935244.1"/>
    <property type="molecule type" value="Genomic_DNA"/>
</dbReference>
<gene>
    <name evidence="8" type="ORF">URODEC1_LOCUS29162</name>
</gene>
<feature type="region of interest" description="Disordered" evidence="6">
    <location>
        <begin position="268"/>
        <end position="291"/>
    </location>
</feature>
<organism evidence="8 9">
    <name type="scientific">Urochloa decumbens</name>
    <dbReference type="NCBI Taxonomy" id="240449"/>
    <lineage>
        <taxon>Eukaryota</taxon>
        <taxon>Viridiplantae</taxon>
        <taxon>Streptophyta</taxon>
        <taxon>Embryophyta</taxon>
        <taxon>Tracheophyta</taxon>
        <taxon>Spermatophyta</taxon>
        <taxon>Magnoliopsida</taxon>
        <taxon>Liliopsida</taxon>
        <taxon>Poales</taxon>
        <taxon>Poaceae</taxon>
        <taxon>PACMAD clade</taxon>
        <taxon>Panicoideae</taxon>
        <taxon>Panicodae</taxon>
        <taxon>Paniceae</taxon>
        <taxon>Melinidinae</taxon>
        <taxon>Urochloa</taxon>
    </lineage>
</organism>
<feature type="domain" description="ELK" evidence="7">
    <location>
        <begin position="197"/>
        <end position="217"/>
    </location>
</feature>
<dbReference type="SMART" id="SM01188">
    <property type="entry name" value="ELK"/>
    <property type="match status" value="1"/>
</dbReference>
<dbReference type="InterPro" id="IPR005540">
    <property type="entry name" value="KNOX1"/>
</dbReference>
<evidence type="ECO:0000256" key="2">
    <source>
        <dbReference type="ARBA" id="ARBA00023125"/>
    </source>
</evidence>
<reference evidence="8" key="1">
    <citation type="submission" date="2024-10" db="EMBL/GenBank/DDBJ databases">
        <authorList>
            <person name="Ryan C."/>
        </authorList>
    </citation>
    <scope>NUCLEOTIDE SEQUENCE [LARGE SCALE GENOMIC DNA]</scope>
</reference>
<dbReference type="Pfam" id="PF03791">
    <property type="entry name" value="KNOX2"/>
    <property type="match status" value="1"/>
</dbReference>
<accession>A0ABC8Y300</accession>
<keyword evidence="3" id="KW-0371">Homeobox</keyword>
<feature type="compositionally biased region" description="Low complexity" evidence="6">
    <location>
        <begin position="270"/>
        <end position="281"/>
    </location>
</feature>
<dbReference type="GO" id="GO:0005634">
    <property type="term" value="C:nucleus"/>
    <property type="evidence" value="ECO:0007669"/>
    <property type="project" value="UniProtKB-SubCell"/>
</dbReference>
<dbReference type="PANTHER" id="PTHR11850">
    <property type="entry name" value="HOMEOBOX PROTEIN TRANSCRIPTION FACTORS"/>
    <property type="match status" value="1"/>
</dbReference>
<dbReference type="InterPro" id="IPR005539">
    <property type="entry name" value="ELK_dom"/>
</dbReference>
<evidence type="ECO:0000313" key="8">
    <source>
        <dbReference type="EMBL" id="CAL4935244.1"/>
    </source>
</evidence>
<keyword evidence="2" id="KW-0238">DNA-binding</keyword>
<keyword evidence="4 5" id="KW-0539">Nucleus</keyword>
<evidence type="ECO:0000259" key="7">
    <source>
        <dbReference type="PROSITE" id="PS51213"/>
    </source>
</evidence>
<dbReference type="Gene3D" id="1.10.10.60">
    <property type="entry name" value="Homeodomain-like"/>
    <property type="match status" value="1"/>
</dbReference>
<dbReference type="AlphaFoldDB" id="A0ABC8Y300"/>
<dbReference type="PROSITE" id="PS51213">
    <property type="entry name" value="ELK"/>
    <property type="match status" value="1"/>
</dbReference>
<sequence length="344" mass="38598">MEQLPVLASGSKATTTTPFYLSLDQRASTSSSPPAEAPTPPPPAVSDPSTQSNSERGSEIIKAKIMSHPLYPALLRAFIDCRKVGAPPEVVGRLSSLAAEVEMNSGDGQEQPADPELDQFMEIYCHMLVRYRQELTRPIQEADDFFRSMEAQIDSFSLDDNGYEGGGGSSDDDEQETVDLAGLPVAETGSPSGEDKELKNRLLNKYSGYLSSLWRELSRKKKKGKLPRDARQKLLHWWQLHYRWPYPSVRNRIHTSWRRRRWRSRRGWTRSRSTTGSSTSGSGTGSRRRQRRWCWPRTTGCAPTAAAAAALRAAARHRTSPGEARIPVARDAWIHVLPYMHIHT</sequence>
<proteinExistence type="inferred from homology"/>
<dbReference type="InterPro" id="IPR050224">
    <property type="entry name" value="TALE_homeobox"/>
</dbReference>
<dbReference type="GO" id="GO:0003677">
    <property type="term" value="F:DNA binding"/>
    <property type="evidence" value="ECO:0007669"/>
    <property type="project" value="UniProtKB-KW"/>
</dbReference>
<feature type="compositionally biased region" description="Pro residues" evidence="6">
    <location>
        <begin position="35"/>
        <end position="45"/>
    </location>
</feature>
<dbReference type="SMART" id="SM01256">
    <property type="entry name" value="KNOX2"/>
    <property type="match status" value="1"/>
</dbReference>
<dbReference type="Proteomes" id="UP001497457">
    <property type="component" value="Chromosome 15b"/>
</dbReference>